<keyword evidence="2" id="KW-0418">Kinase</keyword>
<feature type="transmembrane region" description="Helical" evidence="4">
    <location>
        <begin position="445"/>
        <end position="467"/>
    </location>
</feature>
<dbReference type="AlphaFoldDB" id="A0A8F5VM61"/>
<organism evidence="7 8">
    <name type="scientific">Methanospirillum hungatei</name>
    <dbReference type="NCBI Taxonomy" id="2203"/>
    <lineage>
        <taxon>Archaea</taxon>
        <taxon>Methanobacteriati</taxon>
        <taxon>Methanobacteriota</taxon>
        <taxon>Stenosarchaea group</taxon>
        <taxon>Methanomicrobia</taxon>
        <taxon>Methanomicrobiales</taxon>
        <taxon>Methanospirillaceae</taxon>
        <taxon>Methanospirillum</taxon>
    </lineage>
</organism>
<dbReference type="InterPro" id="IPR003852">
    <property type="entry name" value="Sig_transdc_His_kinase_KdpD_N"/>
</dbReference>
<evidence type="ECO:0000313" key="7">
    <source>
        <dbReference type="EMBL" id="QXO95359.1"/>
    </source>
</evidence>
<keyword evidence="4" id="KW-1133">Transmembrane helix</keyword>
<dbReference type="Pfam" id="PF13493">
    <property type="entry name" value="DUF4118"/>
    <property type="match status" value="1"/>
</dbReference>
<feature type="domain" description="Sensor protein KdpD transmembrane" evidence="6">
    <location>
        <begin position="398"/>
        <end position="496"/>
    </location>
</feature>
<dbReference type="InterPro" id="IPR052023">
    <property type="entry name" value="Histidine_kinase_KdpD"/>
</dbReference>
<gene>
    <name evidence="7" type="ORF">KSK55_02845</name>
</gene>
<keyword evidence="4" id="KW-0812">Transmembrane</keyword>
<feature type="domain" description="Signal transduction histidine kinase osmosensitive K+ channel sensor N-terminal" evidence="5">
    <location>
        <begin position="27"/>
        <end position="233"/>
    </location>
</feature>
<dbReference type="OrthoDB" id="114853at2157"/>
<dbReference type="GO" id="GO:0000155">
    <property type="term" value="F:phosphorelay sensor kinase activity"/>
    <property type="evidence" value="ECO:0007669"/>
    <property type="project" value="InterPro"/>
</dbReference>
<evidence type="ECO:0000259" key="6">
    <source>
        <dbReference type="Pfam" id="PF13493"/>
    </source>
</evidence>
<reference evidence="7 8" key="1">
    <citation type="submission" date="2021-06" db="EMBL/GenBank/DDBJ databases">
        <title>Complete genome sequence of the secondary alcohol utilizing methanogen Methanospirillum hungatei strain GP1.</title>
        <authorList>
            <person name="Day L.A."/>
            <person name="Costa K.C."/>
        </authorList>
    </citation>
    <scope>NUCLEOTIDE SEQUENCE [LARGE SCALE GENOMIC DNA]</scope>
    <source>
        <strain evidence="7 8">GP1</strain>
    </source>
</reference>
<dbReference type="PANTHER" id="PTHR45569:SF1">
    <property type="entry name" value="SENSOR PROTEIN KDPD"/>
    <property type="match status" value="1"/>
</dbReference>
<evidence type="ECO:0000256" key="2">
    <source>
        <dbReference type="ARBA" id="ARBA00022777"/>
    </source>
</evidence>
<name>A0A8F5VM61_METHU</name>
<dbReference type="Pfam" id="PF02702">
    <property type="entry name" value="KdpD"/>
    <property type="match status" value="1"/>
</dbReference>
<feature type="transmembrane region" description="Helical" evidence="4">
    <location>
        <begin position="425"/>
        <end position="440"/>
    </location>
</feature>
<dbReference type="InterPro" id="IPR025201">
    <property type="entry name" value="KdpD_TM"/>
</dbReference>
<dbReference type="Proteomes" id="UP000694228">
    <property type="component" value="Chromosome"/>
</dbReference>
<protein>
    <submittedName>
        <fullName evidence="7">DUF4118 domain-containing protein</fullName>
    </submittedName>
</protein>
<feature type="transmembrane region" description="Helical" evidence="4">
    <location>
        <begin position="473"/>
        <end position="494"/>
    </location>
</feature>
<dbReference type="PANTHER" id="PTHR45569">
    <property type="entry name" value="SENSOR PROTEIN KDPD"/>
    <property type="match status" value="1"/>
</dbReference>
<evidence type="ECO:0000256" key="1">
    <source>
        <dbReference type="ARBA" id="ARBA00022679"/>
    </source>
</evidence>
<dbReference type="GO" id="GO:0005886">
    <property type="term" value="C:plasma membrane"/>
    <property type="evidence" value="ECO:0007669"/>
    <property type="project" value="TreeGrafter"/>
</dbReference>
<sequence length="645" mass="72635">MEREENERPDPQDLLTFAEYEESKKSRGSLIIYLGYAAGVGKTYSMLSDGIHAREEGTEIVIGYVETHNRPETDVLAERLEAISCWIQQYRGISLREPDVDLIIQRKPDVVLIDELAHTNAPGSRHTYRYQDIEDILQAGISVWTTLNIQHIESLNEKVSLITKVPIKETVPDTFVAKADEIRVIDISPEGLIKRLLEGKVYVPDLAVQAVNRFFAKENLLALRQFSLRYTAQYSDIRMMRLIKTKSSSDNWPASERILVPIRPGPNAENLIRAGYRLAYRLDAEWTVISVIEEKDTDLPPQEEKWLISALDTARRLGATIIRYRGDDVAADIIRYAKRNHITTILMGKPKGFNVLFSPVYRIIRGARGIDIILNDSRENDKPIPIPRQIGVRIKEEYISGVILIGIITCVNYLLTGIISSDNQMIIQLIPVIIISLLFRRDVALVVATVSILIFDFAFVLPYYTFAITDWEYFISFVGYVVIALIISTLATRLRHIVPQIWKSEAQIEAIGTLSQALADSTDRKEVFSSLIEHISRIGPGRYAIFTAGKTGVVILAQHGDIDLTEKESSIAWWVLVHGQSAGRSTDTLAGGDGYFLPIKGNQQTFGVIGFWFDNPEEMLSADNKEIYDSIASLGALALERVKIK</sequence>
<evidence type="ECO:0000313" key="8">
    <source>
        <dbReference type="Proteomes" id="UP000694228"/>
    </source>
</evidence>
<evidence type="ECO:0000256" key="3">
    <source>
        <dbReference type="ARBA" id="ARBA00023012"/>
    </source>
</evidence>
<evidence type="ECO:0000259" key="5">
    <source>
        <dbReference type="Pfam" id="PF02702"/>
    </source>
</evidence>
<accession>A0A8F5VM61</accession>
<keyword evidence="1" id="KW-0808">Transferase</keyword>
<evidence type="ECO:0000256" key="4">
    <source>
        <dbReference type="SAM" id="Phobius"/>
    </source>
</evidence>
<feature type="transmembrane region" description="Helical" evidence="4">
    <location>
        <begin position="398"/>
        <end position="419"/>
    </location>
</feature>
<keyword evidence="4" id="KW-0472">Membrane</keyword>
<dbReference type="EMBL" id="CP077107">
    <property type="protein sequence ID" value="QXO95359.1"/>
    <property type="molecule type" value="Genomic_DNA"/>
</dbReference>
<proteinExistence type="predicted"/>
<dbReference type="GO" id="GO:0005737">
    <property type="term" value="C:cytoplasm"/>
    <property type="evidence" value="ECO:0007669"/>
    <property type="project" value="UniProtKB-ARBA"/>
</dbReference>
<dbReference type="FunFam" id="3.40.50.300:FF:000483">
    <property type="entry name" value="Sensor histidine kinase KdpD"/>
    <property type="match status" value="1"/>
</dbReference>
<keyword evidence="3" id="KW-0902">Two-component regulatory system</keyword>